<dbReference type="InterPro" id="IPR012337">
    <property type="entry name" value="RNaseH-like_sf"/>
</dbReference>
<protein>
    <submittedName>
        <fullName evidence="2">Uncharacterized protein</fullName>
    </submittedName>
</protein>
<keyword evidence="3" id="KW-1185">Reference proteome</keyword>
<reference evidence="2 3" key="1">
    <citation type="journal article" date="2019" name="Nat. Ecol. Evol.">
        <title>Megaphylogeny resolves global patterns of mushroom evolution.</title>
        <authorList>
            <person name="Varga T."/>
            <person name="Krizsan K."/>
            <person name="Foldi C."/>
            <person name="Dima B."/>
            <person name="Sanchez-Garcia M."/>
            <person name="Sanchez-Ramirez S."/>
            <person name="Szollosi G.J."/>
            <person name="Szarkandi J.G."/>
            <person name="Papp V."/>
            <person name="Albert L."/>
            <person name="Andreopoulos W."/>
            <person name="Angelini C."/>
            <person name="Antonin V."/>
            <person name="Barry K.W."/>
            <person name="Bougher N.L."/>
            <person name="Buchanan P."/>
            <person name="Buyck B."/>
            <person name="Bense V."/>
            <person name="Catcheside P."/>
            <person name="Chovatia M."/>
            <person name="Cooper J."/>
            <person name="Damon W."/>
            <person name="Desjardin D."/>
            <person name="Finy P."/>
            <person name="Geml J."/>
            <person name="Haridas S."/>
            <person name="Hughes K."/>
            <person name="Justo A."/>
            <person name="Karasinski D."/>
            <person name="Kautmanova I."/>
            <person name="Kiss B."/>
            <person name="Kocsube S."/>
            <person name="Kotiranta H."/>
            <person name="LaButti K.M."/>
            <person name="Lechner B.E."/>
            <person name="Liimatainen K."/>
            <person name="Lipzen A."/>
            <person name="Lukacs Z."/>
            <person name="Mihaltcheva S."/>
            <person name="Morgado L.N."/>
            <person name="Niskanen T."/>
            <person name="Noordeloos M.E."/>
            <person name="Ohm R.A."/>
            <person name="Ortiz-Santana B."/>
            <person name="Ovrebo C."/>
            <person name="Racz N."/>
            <person name="Riley R."/>
            <person name="Savchenko A."/>
            <person name="Shiryaev A."/>
            <person name="Soop K."/>
            <person name="Spirin V."/>
            <person name="Szebenyi C."/>
            <person name="Tomsovsky M."/>
            <person name="Tulloss R.E."/>
            <person name="Uehling J."/>
            <person name="Grigoriev I.V."/>
            <person name="Vagvolgyi C."/>
            <person name="Papp T."/>
            <person name="Martin F.M."/>
            <person name="Miettinen O."/>
            <person name="Hibbett D.S."/>
            <person name="Nagy L.G."/>
        </authorList>
    </citation>
    <scope>NUCLEOTIDE SEQUENCE [LARGE SCALE GENOMIC DNA]</scope>
    <source>
        <strain evidence="2 3">CBS 962.96</strain>
    </source>
</reference>
<accession>A0A4S8MG51</accession>
<evidence type="ECO:0000313" key="3">
    <source>
        <dbReference type="Proteomes" id="UP000297245"/>
    </source>
</evidence>
<dbReference type="Proteomes" id="UP000297245">
    <property type="component" value="Unassembled WGS sequence"/>
</dbReference>
<organism evidence="2 3">
    <name type="scientific">Dendrothele bispora (strain CBS 962.96)</name>
    <dbReference type="NCBI Taxonomy" id="1314807"/>
    <lineage>
        <taxon>Eukaryota</taxon>
        <taxon>Fungi</taxon>
        <taxon>Dikarya</taxon>
        <taxon>Basidiomycota</taxon>
        <taxon>Agaricomycotina</taxon>
        <taxon>Agaricomycetes</taxon>
        <taxon>Agaricomycetidae</taxon>
        <taxon>Agaricales</taxon>
        <taxon>Agaricales incertae sedis</taxon>
        <taxon>Dendrothele</taxon>
    </lineage>
</organism>
<feature type="region of interest" description="Disordered" evidence="1">
    <location>
        <begin position="106"/>
        <end position="125"/>
    </location>
</feature>
<dbReference type="OrthoDB" id="2748837at2759"/>
<dbReference type="SUPFAM" id="SSF53098">
    <property type="entry name" value="Ribonuclease H-like"/>
    <property type="match status" value="1"/>
</dbReference>
<dbReference type="EMBL" id="ML179086">
    <property type="protein sequence ID" value="THV01638.1"/>
    <property type="molecule type" value="Genomic_DNA"/>
</dbReference>
<gene>
    <name evidence="2" type="ORF">K435DRAFT_853497</name>
</gene>
<evidence type="ECO:0000256" key="1">
    <source>
        <dbReference type="SAM" id="MobiDB-lite"/>
    </source>
</evidence>
<evidence type="ECO:0000313" key="2">
    <source>
        <dbReference type="EMBL" id="THV01638.1"/>
    </source>
</evidence>
<sequence>MVFARPSVHIPIHKHLALDGWSSPDVMSILGIILTYVEDGQVKTLTLDTVRLLVSPWNASDNTTMIEELPHLLPSESMTSPETQIRCILHIVELLVKNTLGIFDEPKDQHSANDGQNTNIEDSHDDELDLDDEIGFDDEIVVGEDVETEYEEVEDRSPELADAAELNELNHNLEEVKALTSAEKWTGWNTLLKLRKLAIEFRNHDYLQNKLVQACKTEGIEPKKMIRPIDTCWNTMSYVIDAVSISAKLLIVLCLWASIISHNNVWLKQITKRLSKSNCPLVVEVLPYIDSLTKKLQSVMNNPLKAPLVHAAASRGYTVLNKYYGLTDDSVMYHMSMITDSLFDVSVRDYIS</sequence>
<dbReference type="AlphaFoldDB" id="A0A4S8MG51"/>
<proteinExistence type="predicted"/>
<name>A0A4S8MG51_DENBC</name>